<feature type="compositionally biased region" description="Basic and acidic residues" evidence="1">
    <location>
        <begin position="9"/>
        <end position="23"/>
    </location>
</feature>
<keyword evidence="2" id="KW-0472">Membrane</keyword>
<organism evidence="3 4">
    <name type="scientific">Corchorus olitorius</name>
    <dbReference type="NCBI Taxonomy" id="93759"/>
    <lineage>
        <taxon>Eukaryota</taxon>
        <taxon>Viridiplantae</taxon>
        <taxon>Streptophyta</taxon>
        <taxon>Embryophyta</taxon>
        <taxon>Tracheophyta</taxon>
        <taxon>Spermatophyta</taxon>
        <taxon>Magnoliopsida</taxon>
        <taxon>eudicotyledons</taxon>
        <taxon>Gunneridae</taxon>
        <taxon>Pentapetalae</taxon>
        <taxon>rosids</taxon>
        <taxon>malvids</taxon>
        <taxon>Malvales</taxon>
        <taxon>Malvaceae</taxon>
        <taxon>Grewioideae</taxon>
        <taxon>Apeibeae</taxon>
        <taxon>Corchorus</taxon>
    </lineage>
</organism>
<evidence type="ECO:0000256" key="2">
    <source>
        <dbReference type="SAM" id="Phobius"/>
    </source>
</evidence>
<feature type="region of interest" description="Disordered" evidence="1">
    <location>
        <begin position="1"/>
        <end position="23"/>
    </location>
</feature>
<keyword evidence="2" id="KW-0812">Transmembrane</keyword>
<evidence type="ECO:0000313" key="4">
    <source>
        <dbReference type="Proteomes" id="UP000187203"/>
    </source>
</evidence>
<dbReference type="Proteomes" id="UP000187203">
    <property type="component" value="Unassembled WGS sequence"/>
</dbReference>
<name>A0A1R3HHS5_9ROSI</name>
<evidence type="ECO:0000256" key="1">
    <source>
        <dbReference type="SAM" id="MobiDB-lite"/>
    </source>
</evidence>
<dbReference type="EMBL" id="AWUE01020111">
    <property type="protein sequence ID" value="OMO69869.1"/>
    <property type="molecule type" value="Genomic_DNA"/>
</dbReference>
<keyword evidence="4" id="KW-1185">Reference proteome</keyword>
<gene>
    <name evidence="3" type="ORF">COLO4_28894</name>
</gene>
<protein>
    <submittedName>
        <fullName evidence="3">Uncharacterized protein</fullName>
    </submittedName>
</protein>
<dbReference type="AlphaFoldDB" id="A0A1R3HHS5"/>
<reference evidence="4" key="1">
    <citation type="submission" date="2013-09" db="EMBL/GenBank/DDBJ databases">
        <title>Corchorus olitorius genome sequencing.</title>
        <authorList>
            <person name="Alam M."/>
            <person name="Haque M.S."/>
            <person name="Islam M.S."/>
            <person name="Emdad E.M."/>
            <person name="Islam M.M."/>
            <person name="Ahmed B."/>
            <person name="Halim A."/>
            <person name="Hossen Q.M.M."/>
            <person name="Hossain M.Z."/>
            <person name="Ahmed R."/>
            <person name="Khan M.M."/>
            <person name="Islam R."/>
            <person name="Rashid M.M."/>
            <person name="Khan S.A."/>
            <person name="Rahman M.S."/>
            <person name="Alam M."/>
            <person name="Yahiya A.S."/>
            <person name="Khan M.S."/>
            <person name="Azam M.S."/>
            <person name="Haque T."/>
            <person name="Lashkar M.Z.H."/>
            <person name="Akhand A.I."/>
            <person name="Morshed G."/>
            <person name="Roy S."/>
            <person name="Uddin K.S."/>
            <person name="Rabeya T."/>
            <person name="Hossain A.S."/>
            <person name="Chowdhury A."/>
            <person name="Snigdha A.R."/>
            <person name="Mortoza M.S."/>
            <person name="Matin S.A."/>
            <person name="Hoque S.M.E."/>
            <person name="Islam M.K."/>
            <person name="Roy D.K."/>
            <person name="Haider R."/>
            <person name="Moosa M.M."/>
            <person name="Elias S.M."/>
            <person name="Hasan A.M."/>
            <person name="Jahan S."/>
            <person name="Shafiuddin M."/>
            <person name="Mahmood N."/>
            <person name="Shommy N.S."/>
        </authorList>
    </citation>
    <scope>NUCLEOTIDE SEQUENCE [LARGE SCALE GENOMIC DNA]</scope>
    <source>
        <strain evidence="4">cv. O-4</strain>
    </source>
</reference>
<accession>A0A1R3HHS5</accession>
<sequence>MKTGRKANYQKEMKTSTTQDSKETPKAFTLHSWPLELECVKDHRNSMRFAVSAYVLMLSWLNAIFLGSYTISSRVK</sequence>
<feature type="transmembrane region" description="Helical" evidence="2">
    <location>
        <begin position="51"/>
        <end position="71"/>
    </location>
</feature>
<proteinExistence type="predicted"/>
<keyword evidence="2" id="KW-1133">Transmembrane helix</keyword>
<evidence type="ECO:0000313" key="3">
    <source>
        <dbReference type="EMBL" id="OMO69869.1"/>
    </source>
</evidence>
<comment type="caution">
    <text evidence="3">The sequence shown here is derived from an EMBL/GenBank/DDBJ whole genome shotgun (WGS) entry which is preliminary data.</text>
</comment>